<dbReference type="Pfam" id="PF13439">
    <property type="entry name" value="Glyco_transf_4"/>
    <property type="match status" value="1"/>
</dbReference>
<accession>A0ABU0JRX3</accession>
<dbReference type="Pfam" id="PF00534">
    <property type="entry name" value="Glycos_transf_1"/>
    <property type="match status" value="1"/>
</dbReference>
<dbReference type="CDD" id="cd03817">
    <property type="entry name" value="GT4_UGDG-like"/>
    <property type="match status" value="1"/>
</dbReference>
<dbReference type="EMBL" id="JAUSWN010000012">
    <property type="protein sequence ID" value="MDQ0479837.1"/>
    <property type="molecule type" value="Genomic_DNA"/>
</dbReference>
<dbReference type="GO" id="GO:0047228">
    <property type="term" value="F:1,2-diacylglycerol 3-glucosyltransferase activity"/>
    <property type="evidence" value="ECO:0007669"/>
    <property type="project" value="UniProtKB-EC"/>
</dbReference>
<dbReference type="InterPro" id="IPR028098">
    <property type="entry name" value="Glyco_trans_4-like_N"/>
</dbReference>
<dbReference type="RefSeq" id="WP_307355769.1">
    <property type="nucleotide sequence ID" value="NZ_BAAACJ010000037.1"/>
</dbReference>
<evidence type="ECO:0000259" key="2">
    <source>
        <dbReference type="Pfam" id="PF13439"/>
    </source>
</evidence>
<evidence type="ECO:0000259" key="1">
    <source>
        <dbReference type="Pfam" id="PF00534"/>
    </source>
</evidence>
<dbReference type="InterPro" id="IPR001296">
    <property type="entry name" value="Glyco_trans_1"/>
</dbReference>
<reference evidence="3 4" key="1">
    <citation type="submission" date="2023-07" db="EMBL/GenBank/DDBJ databases">
        <title>Genomic Encyclopedia of Type Strains, Phase IV (KMG-IV): sequencing the most valuable type-strain genomes for metagenomic binning, comparative biology and taxonomic classification.</title>
        <authorList>
            <person name="Goeker M."/>
        </authorList>
    </citation>
    <scope>NUCLEOTIDE SEQUENCE [LARGE SCALE GENOMIC DNA]</scope>
    <source>
        <strain evidence="3 4">DSM 1400</strain>
    </source>
</reference>
<dbReference type="Proteomes" id="UP001224418">
    <property type="component" value="Unassembled WGS sequence"/>
</dbReference>
<dbReference type="SUPFAM" id="SSF53756">
    <property type="entry name" value="UDP-Glycosyltransferase/glycogen phosphorylase"/>
    <property type="match status" value="1"/>
</dbReference>
<proteinExistence type="predicted"/>
<comment type="caution">
    <text evidence="3">The sequence shown here is derived from an EMBL/GenBank/DDBJ whole genome shotgun (WGS) entry which is preliminary data.</text>
</comment>
<keyword evidence="3" id="KW-0328">Glycosyltransferase</keyword>
<dbReference type="PANTHER" id="PTHR45947">
    <property type="entry name" value="SULFOQUINOVOSYL TRANSFERASE SQD2"/>
    <property type="match status" value="1"/>
</dbReference>
<gene>
    <name evidence="3" type="ORF">QOZ93_001579</name>
</gene>
<name>A0ABU0JRX3_HATLI</name>
<dbReference type="PANTHER" id="PTHR45947:SF3">
    <property type="entry name" value="SULFOQUINOVOSYL TRANSFERASE SQD2"/>
    <property type="match status" value="1"/>
</dbReference>
<dbReference type="Gene3D" id="3.40.50.2000">
    <property type="entry name" value="Glycogen Phosphorylase B"/>
    <property type="match status" value="2"/>
</dbReference>
<dbReference type="InterPro" id="IPR050194">
    <property type="entry name" value="Glycosyltransferase_grp1"/>
</dbReference>
<sequence>MKILITSDTYFPIVNGVVISTNNLYKELKKLGHDVKILTLSTDGESKIDGDIYYLKSLETKIYPGARVGNPFFSSITKEIIKWKPDIIHSQTEFTTMVVAKIIAKKLHIPQVHTYHTMYEDYLHYLWGGKLLSKRLSAKLTSVLLNSMECVITPTKKVEETLLGYGTHTETSIIPTGIDLSKFKEKMSEEEKNNILQKHGIPKEGKKIMYIGRIAEEKNIEEIINFYSEFCEDENVSLVIVGGGPYLKKLRQEVDSLNINNKVFFTDMVKPSEVHKYYKIGDIFVTASTSETQGLTYIEALSSGLPVICRWDPCISHLVINEHNGYTYKTKDEFKKSVIKLLRNDELLKELSHNSVLRTDAYSSEHFACKVEETYKKVLDRLVELGIAI</sequence>
<protein>
    <submittedName>
        <fullName evidence="3">1,2-diacylglycerol 3-alpha-glucosyltransferase</fullName>
        <ecNumber evidence="3">2.4.1.337</ecNumber>
    </submittedName>
</protein>
<feature type="domain" description="Glycosyl transferase family 1" evidence="1">
    <location>
        <begin position="192"/>
        <end position="354"/>
    </location>
</feature>
<feature type="domain" description="Glycosyltransferase subfamily 4-like N-terminal" evidence="2">
    <location>
        <begin position="14"/>
        <end position="181"/>
    </location>
</feature>
<keyword evidence="4" id="KW-1185">Reference proteome</keyword>
<keyword evidence="3" id="KW-0808">Transferase</keyword>
<evidence type="ECO:0000313" key="4">
    <source>
        <dbReference type="Proteomes" id="UP001224418"/>
    </source>
</evidence>
<dbReference type="EC" id="2.4.1.337" evidence="3"/>
<organism evidence="3 4">
    <name type="scientific">Hathewaya limosa</name>
    <name type="common">Clostridium limosum</name>
    <dbReference type="NCBI Taxonomy" id="1536"/>
    <lineage>
        <taxon>Bacteria</taxon>
        <taxon>Bacillati</taxon>
        <taxon>Bacillota</taxon>
        <taxon>Clostridia</taxon>
        <taxon>Eubacteriales</taxon>
        <taxon>Clostridiaceae</taxon>
        <taxon>Hathewaya</taxon>
    </lineage>
</organism>
<evidence type="ECO:0000313" key="3">
    <source>
        <dbReference type="EMBL" id="MDQ0479837.1"/>
    </source>
</evidence>